<dbReference type="OrthoDB" id="10266568at2759"/>
<feature type="coiled-coil region" evidence="1">
    <location>
        <begin position="20"/>
        <end position="47"/>
    </location>
</feature>
<evidence type="ECO:0000256" key="1">
    <source>
        <dbReference type="SAM" id="Coils"/>
    </source>
</evidence>
<dbReference type="InterPro" id="IPR005024">
    <property type="entry name" value="Snf7_fam"/>
</dbReference>
<dbReference type="Pfam" id="PF03357">
    <property type="entry name" value="Snf7"/>
    <property type="match status" value="1"/>
</dbReference>
<evidence type="ECO:0008006" key="4">
    <source>
        <dbReference type="Google" id="ProtNLM"/>
    </source>
</evidence>
<dbReference type="AlphaFoldDB" id="A0A165K8F4"/>
<dbReference type="Proteomes" id="UP000076842">
    <property type="component" value="Unassembled WGS sequence"/>
</dbReference>
<sequence>MSGNLEKSLFQLKFTAKSLNRQAKKAATDEKAEKNKLKKALQQGNNDGARIYASNAIRKKTESLNLLRLASRIDAVASRVETAVTMRNVTGNMTNVVRGMDRAMNSMNLETISLVMDKFESQFADLDVQTGYMEDTMNATTAVSTPQDQVDALMQEVADEANIELQHELGANDATKVPDLTVKDKVKEEDSQLAERLRALRPAV</sequence>
<dbReference type="Gene3D" id="6.10.140.1230">
    <property type="match status" value="1"/>
</dbReference>
<dbReference type="PANTHER" id="PTHR10476">
    <property type="entry name" value="CHARGED MULTIVESICULAR BODY PROTEIN"/>
    <property type="match status" value="1"/>
</dbReference>
<dbReference type="STRING" id="1353952.A0A165K8F4"/>
<keyword evidence="3" id="KW-1185">Reference proteome</keyword>
<gene>
    <name evidence="2" type="ORF">CALCODRAFT_522191</name>
</gene>
<protein>
    <recommendedName>
        <fullName evidence="4">Vacuolar assembly protein DID2</fullName>
    </recommendedName>
</protein>
<name>A0A165K8F4_9BASI</name>
<dbReference type="EMBL" id="KV423914">
    <property type="protein sequence ID" value="KZT62817.1"/>
    <property type="molecule type" value="Genomic_DNA"/>
</dbReference>
<evidence type="ECO:0000313" key="2">
    <source>
        <dbReference type="EMBL" id="KZT62817.1"/>
    </source>
</evidence>
<reference evidence="2 3" key="1">
    <citation type="journal article" date="2016" name="Mol. Biol. Evol.">
        <title>Comparative Genomics of Early-Diverging Mushroom-Forming Fungi Provides Insights into the Origins of Lignocellulose Decay Capabilities.</title>
        <authorList>
            <person name="Nagy L.G."/>
            <person name="Riley R."/>
            <person name="Tritt A."/>
            <person name="Adam C."/>
            <person name="Daum C."/>
            <person name="Floudas D."/>
            <person name="Sun H."/>
            <person name="Yadav J.S."/>
            <person name="Pangilinan J."/>
            <person name="Larsson K.H."/>
            <person name="Matsuura K."/>
            <person name="Barry K."/>
            <person name="Labutti K."/>
            <person name="Kuo R."/>
            <person name="Ohm R.A."/>
            <person name="Bhattacharya S.S."/>
            <person name="Shirouzu T."/>
            <person name="Yoshinaga Y."/>
            <person name="Martin F.M."/>
            <person name="Grigoriev I.V."/>
            <person name="Hibbett D.S."/>
        </authorList>
    </citation>
    <scope>NUCLEOTIDE SEQUENCE [LARGE SCALE GENOMIC DNA]</scope>
    <source>
        <strain evidence="2 3">HHB12733</strain>
    </source>
</reference>
<dbReference type="FunCoup" id="A0A165K8F4">
    <property type="interactions" value="413"/>
</dbReference>
<evidence type="ECO:0000313" key="3">
    <source>
        <dbReference type="Proteomes" id="UP000076842"/>
    </source>
</evidence>
<proteinExistence type="predicted"/>
<keyword evidence="1" id="KW-0175">Coiled coil</keyword>
<dbReference type="InParanoid" id="A0A165K8F4"/>
<dbReference type="GO" id="GO:0007034">
    <property type="term" value="P:vacuolar transport"/>
    <property type="evidence" value="ECO:0007669"/>
    <property type="project" value="InterPro"/>
</dbReference>
<organism evidence="2 3">
    <name type="scientific">Calocera cornea HHB12733</name>
    <dbReference type="NCBI Taxonomy" id="1353952"/>
    <lineage>
        <taxon>Eukaryota</taxon>
        <taxon>Fungi</taxon>
        <taxon>Dikarya</taxon>
        <taxon>Basidiomycota</taxon>
        <taxon>Agaricomycotina</taxon>
        <taxon>Dacrymycetes</taxon>
        <taxon>Dacrymycetales</taxon>
        <taxon>Dacrymycetaceae</taxon>
        <taxon>Calocera</taxon>
    </lineage>
</organism>
<accession>A0A165K8F4</accession>